<dbReference type="Proteomes" id="UP000694941">
    <property type="component" value="Unplaced"/>
</dbReference>
<evidence type="ECO:0000256" key="1">
    <source>
        <dbReference type="SAM" id="SignalP"/>
    </source>
</evidence>
<feature type="signal peptide" evidence="1">
    <location>
        <begin position="1"/>
        <end position="16"/>
    </location>
</feature>
<keyword evidence="1" id="KW-0732">Signal</keyword>
<name>A0ABM1BK34_LIMPO</name>
<proteinExistence type="predicted"/>
<organism evidence="2 3">
    <name type="scientific">Limulus polyphemus</name>
    <name type="common">Atlantic horseshoe crab</name>
    <dbReference type="NCBI Taxonomy" id="6850"/>
    <lineage>
        <taxon>Eukaryota</taxon>
        <taxon>Metazoa</taxon>
        <taxon>Ecdysozoa</taxon>
        <taxon>Arthropoda</taxon>
        <taxon>Chelicerata</taxon>
        <taxon>Merostomata</taxon>
        <taxon>Xiphosura</taxon>
        <taxon>Limulidae</taxon>
        <taxon>Limulus</taxon>
    </lineage>
</organism>
<feature type="chain" id="PRO_5045823927" evidence="1">
    <location>
        <begin position="17"/>
        <end position="112"/>
    </location>
</feature>
<accession>A0ABM1BK34</accession>
<protein>
    <submittedName>
        <fullName evidence="3">Cuticle protein 16-like</fullName>
    </submittedName>
</protein>
<dbReference type="GeneID" id="106467725"/>
<keyword evidence="2" id="KW-1185">Reference proteome</keyword>
<evidence type="ECO:0000313" key="2">
    <source>
        <dbReference type="Proteomes" id="UP000694941"/>
    </source>
</evidence>
<dbReference type="RefSeq" id="XP_013783554.2">
    <property type="nucleotide sequence ID" value="XM_013928100.2"/>
</dbReference>
<gene>
    <name evidence="3" type="primary">LOC106467725</name>
</gene>
<evidence type="ECO:0000313" key="3">
    <source>
        <dbReference type="RefSeq" id="XP_013783554.2"/>
    </source>
</evidence>
<reference evidence="3" key="1">
    <citation type="submission" date="2025-08" db="UniProtKB">
        <authorList>
            <consortium name="RefSeq"/>
        </authorList>
    </citation>
    <scope>IDENTIFICATION</scope>
    <source>
        <tissue evidence="3">Muscle</tissue>
    </source>
</reference>
<sequence>MLRLVILACVSAMALAQIFPYNVPKGQEGNTAFLQALQQQALHYINQQQHPNIQVQQARELAVAAHNPATYNAVLHNYNYHTALQQHQLDQQRVLQEQQRVLQEQQALLANQ</sequence>